<dbReference type="GO" id="GO:0004672">
    <property type="term" value="F:protein kinase activity"/>
    <property type="evidence" value="ECO:0007669"/>
    <property type="project" value="InterPro"/>
</dbReference>
<feature type="domain" description="Protein kinase" evidence="3">
    <location>
        <begin position="945"/>
        <end position="1410"/>
    </location>
</feature>
<dbReference type="PANTHER" id="PTHR24121:SF21">
    <property type="entry name" value="ANKYRIN REPEAT FAMILY PROTEIN"/>
    <property type="match status" value="1"/>
</dbReference>
<gene>
    <name evidence="4" type="ORF">CDEB00056_LOCUS7877</name>
</gene>
<evidence type="ECO:0000256" key="2">
    <source>
        <dbReference type="SAM" id="Coils"/>
    </source>
</evidence>
<dbReference type="InterPro" id="IPR002110">
    <property type="entry name" value="Ankyrin_rpt"/>
</dbReference>
<dbReference type="SMART" id="SM00248">
    <property type="entry name" value="ANK"/>
    <property type="match status" value="9"/>
</dbReference>
<proteinExistence type="predicted"/>
<keyword evidence="1" id="KW-0040">ANK repeat</keyword>
<evidence type="ECO:0000313" key="4">
    <source>
        <dbReference type="EMBL" id="CAE0463036.1"/>
    </source>
</evidence>
<dbReference type="GO" id="GO:0005524">
    <property type="term" value="F:ATP binding"/>
    <property type="evidence" value="ECO:0007669"/>
    <property type="project" value="InterPro"/>
</dbReference>
<accession>A0A7S3Q1R9</accession>
<dbReference type="Gene3D" id="1.10.510.10">
    <property type="entry name" value="Transferase(Phosphotransferase) domain 1"/>
    <property type="match status" value="1"/>
</dbReference>
<dbReference type="PROSITE" id="PS50088">
    <property type="entry name" value="ANK_REPEAT"/>
    <property type="match status" value="1"/>
</dbReference>
<dbReference type="EMBL" id="HBIO01010170">
    <property type="protein sequence ID" value="CAE0463036.1"/>
    <property type="molecule type" value="Transcribed_RNA"/>
</dbReference>
<protein>
    <recommendedName>
        <fullName evidence="3">Protein kinase domain-containing protein</fullName>
    </recommendedName>
</protein>
<dbReference type="Gene3D" id="1.25.40.20">
    <property type="entry name" value="Ankyrin repeat-containing domain"/>
    <property type="match status" value="3"/>
</dbReference>
<feature type="repeat" description="ANK" evidence="1">
    <location>
        <begin position="601"/>
        <end position="634"/>
    </location>
</feature>
<organism evidence="4">
    <name type="scientific">Chaetoceros debilis</name>
    <dbReference type="NCBI Taxonomy" id="122233"/>
    <lineage>
        <taxon>Eukaryota</taxon>
        <taxon>Sar</taxon>
        <taxon>Stramenopiles</taxon>
        <taxon>Ochrophyta</taxon>
        <taxon>Bacillariophyta</taxon>
        <taxon>Coscinodiscophyceae</taxon>
        <taxon>Chaetocerotophycidae</taxon>
        <taxon>Chaetocerotales</taxon>
        <taxon>Chaetocerotaceae</taxon>
        <taxon>Chaetoceros</taxon>
    </lineage>
</organism>
<evidence type="ECO:0000259" key="3">
    <source>
        <dbReference type="PROSITE" id="PS50011"/>
    </source>
</evidence>
<reference evidence="4" key="1">
    <citation type="submission" date="2021-01" db="EMBL/GenBank/DDBJ databases">
        <authorList>
            <person name="Corre E."/>
            <person name="Pelletier E."/>
            <person name="Niang G."/>
            <person name="Scheremetjew M."/>
            <person name="Finn R."/>
            <person name="Kale V."/>
            <person name="Holt S."/>
            <person name="Cochrane G."/>
            <person name="Meng A."/>
            <person name="Brown T."/>
            <person name="Cohen L."/>
        </authorList>
    </citation>
    <scope>NUCLEOTIDE SEQUENCE</scope>
    <source>
        <strain evidence="4">MM31A-1</strain>
    </source>
</reference>
<evidence type="ECO:0000256" key="1">
    <source>
        <dbReference type="PROSITE-ProRule" id="PRU00023"/>
    </source>
</evidence>
<dbReference type="InterPro" id="IPR011009">
    <property type="entry name" value="Kinase-like_dom_sf"/>
</dbReference>
<dbReference type="PROSITE" id="PS50011">
    <property type="entry name" value="PROTEIN_KINASE_DOM"/>
    <property type="match status" value="1"/>
</dbReference>
<name>A0A7S3Q1R9_9STRA</name>
<sequence length="1862" mass="209358">MPLEKYRYKTRLHSLISKGPVPSRRAWQDSILTYLTQHCSVSDKEFEKKEKKTFFVSPLPVNVVPNKSLLDELRTEENGFIPLHLAAQCNCPSDIIAAFCHLFPQGATVPLKEGSLPLHLASKFPTGSANKKKSDPTASDNLKTIGILCEAYPMALVSRDKKGRTPLHILLENHASTRHAELIERFSRNVDEKVWRYEIEGAIEEDTEVVPMPTPTVVRKKMLDKQNNNQQITLFCPASALAVPDKINGAKPLHYAVKNGAPKEVVAALVKGYPASVAAVDKNGRTPLHWCFGASGEEVNISPNENVPMHHFHRSSNIVSILLQKDESGFYDPANMQDIHKTGKPHRTALHYAIELLTKNILDPAPAKDGVKAPSSCITLKTLQSVINSNRKALIAKDAFGQTPLHVIFRYVFEKNTEEYVKALHIAQTGAASVGQPIKPKTFSPPAVILDLLLKEVHEVDDDGYERTVSAAGLGDIRGLLPLHCAVLAVCPPSVLKKLIMAKPRSLTQLTKDISTEDIDFIHQHYDYVVLDDPLFISSFESSRTPIHMAFASPWSSKAQSEEVFRSLLHFDSSDVEQTKPLPRKTIKIDGSIALKMQDGNGDTPLHLAARNFVSLEMLKFVLKQDSELAMIANNAGDLPIHYLLDKQFLFVNADLAIAHGSKDNKPDAMDAETTAAFREKVRDLAKKQTIVTRLAKFDLCGAIFAPTNGWTSDDDEATISSTHDIMQKINLLAIATVGHSPSLRCTDSIYGLNILHILLAFHASPYPVIQKVLESYPDCAAVKSVKDGYTPLDIHCIRRTIPNEVRKEELDAYKAIKELIFVSGLFPLDILSQQTTGTLQNVRRDKDLLSSLEQQIIAEISKDNLLSFHWPGNHPIDPLHFKLGLLKGVDDADYLKTTEVRLSFVCSRAWTFFATFYNLSDPSDQYSSSVDRILEKLNFDETRYLTRIQISSGTFQNVQSLDWDESTLTIDHYANVYCKAIFHKYYYFAGLYDFTPTSGASILLHKSFNCENLLIHATRKEFQLNKYGDDSGNSSWMFDPTTDVRCRKDYNIKVTPVVFKFTTNRHTFERETKWREELAGKEGFDSIVPILSTFDERCVDGIPDKKYAADRLDTRFKEMPLRSDARGELGPQDIVNLIDYPYAIVAPLATEGNLQEIFNHSIMDEKSIQRCARDVASLLDKLHDEGLIHGSLTLRNILAFVEDDEETGERTELKVGGLTSLTPKDQTAFKLGAITPGGKCLFDSACLPPEMFTKLNSTELQQYNLYWQEVIALENVKIPVNVIKPRIDPTTHDSYVIKCYCTLDEETQMRMPKLPYELVAYDESVDIWSFGVFLFNLASKGESLFQPNFRNGNMTSIEVIAKWNPDTAAVVISQYVEDLATQDLLLHILMPKELRKELDMNAILSHPYFAESLQPEVRAILAEAKEERELLGEIRRRQLGIKTRVCDIAMETASLGRLSMATQMRLTSSATEVLREVFDPTFIFKENPFSHVLLPYKLAINKDGKLTPGTKMDVELAERVGRQMLMLCKVLCFAACYSETLSTKNKTFQDSVAIIIAMEDVDPMLVSGDILKAFHLNAVDYQEIAHQFVLIFKEQVTENPKTFTNDPMAPINKLVAKYVINVADTYTVINKAYLYLVDEYAGLPAVQLNGSKIYPHVFRDHVIDVVYKCLPYMHTCTSNAICAADGVKGLVKLIFEGAYPQSPPSWQVAFKGVPTLPNKKRMVTEATILHKVCHDLIPHDSPLALNGEAEMQFLSSLFIHIDFGRTYAGLRPITDNTATMWVTEASRKELEEESKQESLPERVYENFSKLKNKDVELVQVRKAEKVESNEKDQRIGQLEKALKKVTREAEMLREANFEGEV</sequence>
<dbReference type="SUPFAM" id="SSF48403">
    <property type="entry name" value="Ankyrin repeat"/>
    <property type="match status" value="1"/>
</dbReference>
<dbReference type="PANTHER" id="PTHR24121">
    <property type="entry name" value="NO MECHANORECEPTOR POTENTIAL C, ISOFORM D-RELATED"/>
    <property type="match status" value="1"/>
</dbReference>
<keyword evidence="2" id="KW-0175">Coiled coil</keyword>
<dbReference type="SUPFAM" id="SSF56112">
    <property type="entry name" value="Protein kinase-like (PK-like)"/>
    <property type="match status" value="1"/>
</dbReference>
<dbReference type="InterPro" id="IPR036770">
    <property type="entry name" value="Ankyrin_rpt-contain_sf"/>
</dbReference>
<dbReference type="SMART" id="SM00220">
    <property type="entry name" value="S_TKc"/>
    <property type="match status" value="1"/>
</dbReference>
<feature type="coiled-coil region" evidence="2">
    <location>
        <begin position="1829"/>
        <end position="1856"/>
    </location>
</feature>
<dbReference type="InterPro" id="IPR000719">
    <property type="entry name" value="Prot_kinase_dom"/>
</dbReference>